<accession>A0A6N7XPR0</accession>
<comment type="caution">
    <text evidence="3">The sequence shown here is derived from an EMBL/GenBank/DDBJ whole genome shotgun (WGS) entry which is preliminary data.</text>
</comment>
<proteinExistence type="predicted"/>
<dbReference type="AlphaFoldDB" id="A0A6N7XPR0"/>
<gene>
    <name evidence="3" type="ORF">FYJ68_07620</name>
</gene>
<protein>
    <submittedName>
        <fullName evidence="3">Flavin reductase</fullName>
    </submittedName>
</protein>
<keyword evidence="4" id="KW-1185">Reference proteome</keyword>
<dbReference type="InterPro" id="IPR002563">
    <property type="entry name" value="Flavin_Rdtase-like_dom"/>
</dbReference>
<name>A0A6N7XPR0_9ACTN</name>
<evidence type="ECO:0000313" key="3">
    <source>
        <dbReference type="EMBL" id="MST72974.1"/>
    </source>
</evidence>
<dbReference type="GO" id="GO:0010181">
    <property type="term" value="F:FMN binding"/>
    <property type="evidence" value="ECO:0007669"/>
    <property type="project" value="InterPro"/>
</dbReference>
<reference evidence="3 4" key="1">
    <citation type="submission" date="2019-08" db="EMBL/GenBank/DDBJ databases">
        <title>In-depth cultivation of the pig gut microbiome towards novel bacterial diversity and tailored functional studies.</title>
        <authorList>
            <person name="Wylensek D."/>
            <person name="Hitch T.C.A."/>
            <person name="Clavel T."/>
        </authorList>
    </citation>
    <scope>NUCLEOTIDE SEQUENCE [LARGE SCALE GENOMIC DNA]</scope>
    <source>
        <strain evidence="3 4">CA-Schmier-601-WT-1</strain>
    </source>
</reference>
<dbReference type="RefSeq" id="WP_154435605.1">
    <property type="nucleotide sequence ID" value="NZ_VUNC01000005.1"/>
</dbReference>
<sequence length="169" mass="18160">MDAKALFKFSSGLYVVSARSGDDVGACLVNTGLQLTSEPLQVAVVVNKQNHTHDVIKSAGHFALCPLTQGADMPFVGRFGFRTSTEFDKFAGIETRTTCLGDPFTPQNAASVIACQVVQTLDVGTHTVFVGEVRDAEVLDDAPLLTYEYYHTVLKGKTPPKASSYLGNQ</sequence>
<evidence type="ECO:0000259" key="2">
    <source>
        <dbReference type="SMART" id="SM00903"/>
    </source>
</evidence>
<dbReference type="InterPro" id="IPR012349">
    <property type="entry name" value="Split_barrel_FMN-bd"/>
</dbReference>
<dbReference type="PANTHER" id="PTHR30466">
    <property type="entry name" value="FLAVIN REDUCTASE"/>
    <property type="match status" value="1"/>
</dbReference>
<dbReference type="Gene3D" id="2.30.110.10">
    <property type="entry name" value="Electron Transport, Fmn-binding Protein, Chain A"/>
    <property type="match status" value="1"/>
</dbReference>
<keyword evidence="1" id="KW-0560">Oxidoreductase</keyword>
<dbReference type="Proteomes" id="UP000469325">
    <property type="component" value="Unassembled WGS sequence"/>
</dbReference>
<feature type="domain" description="Flavin reductase like" evidence="2">
    <location>
        <begin position="6"/>
        <end position="152"/>
    </location>
</feature>
<dbReference type="GO" id="GO:0042602">
    <property type="term" value="F:riboflavin reductase (NADPH) activity"/>
    <property type="evidence" value="ECO:0007669"/>
    <property type="project" value="TreeGrafter"/>
</dbReference>
<evidence type="ECO:0000313" key="4">
    <source>
        <dbReference type="Proteomes" id="UP000469325"/>
    </source>
</evidence>
<dbReference type="InterPro" id="IPR050268">
    <property type="entry name" value="NADH-dep_flavin_reductase"/>
</dbReference>
<evidence type="ECO:0000256" key="1">
    <source>
        <dbReference type="ARBA" id="ARBA00023002"/>
    </source>
</evidence>
<organism evidence="3 4">
    <name type="scientific">Olsenella porci</name>
    <dbReference type="NCBI Taxonomy" id="2652279"/>
    <lineage>
        <taxon>Bacteria</taxon>
        <taxon>Bacillati</taxon>
        <taxon>Actinomycetota</taxon>
        <taxon>Coriobacteriia</taxon>
        <taxon>Coriobacteriales</taxon>
        <taxon>Atopobiaceae</taxon>
        <taxon>Olsenella</taxon>
    </lineage>
</organism>
<dbReference type="Pfam" id="PF01613">
    <property type="entry name" value="Flavin_Reduct"/>
    <property type="match status" value="1"/>
</dbReference>
<dbReference type="PANTHER" id="PTHR30466:SF1">
    <property type="entry name" value="FMN REDUCTASE (NADH) RUTF"/>
    <property type="match status" value="1"/>
</dbReference>
<dbReference type="EMBL" id="VUNC01000005">
    <property type="protein sequence ID" value="MST72974.1"/>
    <property type="molecule type" value="Genomic_DNA"/>
</dbReference>
<dbReference type="SMART" id="SM00903">
    <property type="entry name" value="Flavin_Reduct"/>
    <property type="match status" value="1"/>
</dbReference>
<dbReference type="SUPFAM" id="SSF50475">
    <property type="entry name" value="FMN-binding split barrel"/>
    <property type="match status" value="1"/>
</dbReference>